<dbReference type="GO" id="GO:0016787">
    <property type="term" value="F:hydrolase activity"/>
    <property type="evidence" value="ECO:0007669"/>
    <property type="project" value="UniProtKB-KW"/>
</dbReference>
<dbReference type="InterPro" id="IPR013103">
    <property type="entry name" value="RVT_2"/>
</dbReference>
<feature type="region of interest" description="Disordered" evidence="3">
    <location>
        <begin position="591"/>
        <end position="639"/>
    </location>
</feature>
<feature type="signal peptide" evidence="4">
    <location>
        <begin position="1"/>
        <end position="17"/>
    </location>
</feature>
<keyword evidence="2" id="KW-0378">Hydrolase</keyword>
<dbReference type="EMBL" id="BKCJ010003373">
    <property type="protein sequence ID" value="GEU54691.1"/>
    <property type="molecule type" value="Genomic_DNA"/>
</dbReference>
<keyword evidence="1" id="KW-0479">Metal-binding</keyword>
<evidence type="ECO:0000313" key="6">
    <source>
        <dbReference type="EMBL" id="GEU54691.1"/>
    </source>
</evidence>
<keyword evidence="4" id="KW-0732">Signal</keyword>
<dbReference type="GO" id="GO:0046872">
    <property type="term" value="F:metal ion binding"/>
    <property type="evidence" value="ECO:0007669"/>
    <property type="project" value="UniProtKB-KW"/>
</dbReference>
<dbReference type="InterPro" id="IPR039537">
    <property type="entry name" value="Retrotran_Ty1/copia-like"/>
</dbReference>
<reference evidence="6" key="1">
    <citation type="journal article" date="2019" name="Sci. Rep.">
        <title>Draft genome of Tanacetum cinerariifolium, the natural source of mosquito coil.</title>
        <authorList>
            <person name="Yamashiro T."/>
            <person name="Shiraishi A."/>
            <person name="Satake H."/>
            <person name="Nakayama K."/>
        </authorList>
    </citation>
    <scope>NUCLEOTIDE SEQUENCE</scope>
</reference>
<evidence type="ECO:0000256" key="1">
    <source>
        <dbReference type="ARBA" id="ARBA00022723"/>
    </source>
</evidence>
<dbReference type="AlphaFoldDB" id="A0A6L2KYD3"/>
<evidence type="ECO:0000256" key="3">
    <source>
        <dbReference type="SAM" id="MobiDB-lite"/>
    </source>
</evidence>
<feature type="chain" id="PRO_5026836950" evidence="4">
    <location>
        <begin position="18"/>
        <end position="639"/>
    </location>
</feature>
<feature type="domain" description="Reverse transcriptase Ty1/copia-type" evidence="5">
    <location>
        <begin position="191"/>
        <end position="295"/>
    </location>
</feature>
<feature type="compositionally biased region" description="Basic residues" evidence="3">
    <location>
        <begin position="597"/>
        <end position="610"/>
    </location>
</feature>
<comment type="caution">
    <text evidence="6">The sequence shown here is derived from an EMBL/GenBank/DDBJ whole genome shotgun (WGS) entry which is preliminary data.</text>
</comment>
<proteinExistence type="predicted"/>
<evidence type="ECO:0000259" key="5">
    <source>
        <dbReference type="Pfam" id="PF07727"/>
    </source>
</evidence>
<gene>
    <name evidence="6" type="ORF">Tci_026669</name>
</gene>
<organism evidence="6">
    <name type="scientific">Tanacetum cinerariifolium</name>
    <name type="common">Dalmatian daisy</name>
    <name type="synonym">Chrysanthemum cinerariifolium</name>
    <dbReference type="NCBI Taxonomy" id="118510"/>
    <lineage>
        <taxon>Eukaryota</taxon>
        <taxon>Viridiplantae</taxon>
        <taxon>Streptophyta</taxon>
        <taxon>Embryophyta</taxon>
        <taxon>Tracheophyta</taxon>
        <taxon>Spermatophyta</taxon>
        <taxon>Magnoliopsida</taxon>
        <taxon>eudicotyledons</taxon>
        <taxon>Gunneridae</taxon>
        <taxon>Pentapetalae</taxon>
        <taxon>asterids</taxon>
        <taxon>campanulids</taxon>
        <taxon>Asterales</taxon>
        <taxon>Asteraceae</taxon>
        <taxon>Asteroideae</taxon>
        <taxon>Anthemideae</taxon>
        <taxon>Anthemidinae</taxon>
        <taxon>Tanacetum</taxon>
    </lineage>
</organism>
<name>A0A6L2KYD3_TANCI</name>
<dbReference type="Pfam" id="PF07727">
    <property type="entry name" value="RVT_2"/>
    <property type="match status" value="1"/>
</dbReference>
<accession>A0A6L2KYD3</accession>
<sequence length="639" mass="72073">MLIFSKTPMFLCAEVVATACYTQNQSLIHTRHNKTPYELVHDKKLDLTFLCVFGALCYLTNDSEDLGKLQPTANIGIFVGYAPSRKGPALLFLIPGQISLGLVPYPVPASPYVPPTNKELEILFQLMFDKFLEPLRVERSVSPATAVLVPVNSVAGSTIIEDNLFVLIDNDPFVNVFATEPSPEASSFGDARFVAKGYQQEEGIDFKESFALVAHIKAIRIFIANAASKNMTIYQMDVKTAFLNGELKEEVYVSQLEGFVDPDHPTHVYRLKKALYGLKQAPQACAIALYCNNVNHSRSKHIDMRHHFIREQALSSEQFEFLLPHLDKITDENVPAPAPTRSDDQILPFAAWVPIEKSNYVLDLQKKQKDLIFHIFVDIIQNINFFRAFIASASVLAIYIQQLWNTLTYEAKTAHQFMSPPSGDAIMDFMNELGYIKVIHFVSRMAMNNLYQPWRAILSIINQCLTGKTSGHDRPKYPVLWMLWGIITSTNVDYAKIIWEEFVQAIQTFHTDKANQGSPTKKGRKDKPHITSPFHLAEEDLRLGNLKFISKGKVKEVFGMPIPNELISNNIRNTPYYNAYLEMVVKHDRKIATEHGGKKKPATTKQPKPKLAKEILSKPTSVPKPEPTKEKPAKPSPAK</sequence>
<dbReference type="PANTHER" id="PTHR42648:SF32">
    <property type="entry name" value="RIBONUCLEASE H-LIKE DOMAIN, GAG-PRE-INTEGRASE DOMAIN PROTEIN-RELATED"/>
    <property type="match status" value="1"/>
</dbReference>
<evidence type="ECO:0000256" key="2">
    <source>
        <dbReference type="ARBA" id="ARBA00022801"/>
    </source>
</evidence>
<protein>
    <submittedName>
        <fullName evidence="6">Retrovirus-related Pol polyprotein from transposon TNT 1-94</fullName>
    </submittedName>
</protein>
<evidence type="ECO:0000256" key="4">
    <source>
        <dbReference type="SAM" id="SignalP"/>
    </source>
</evidence>
<dbReference type="PANTHER" id="PTHR42648">
    <property type="entry name" value="TRANSPOSASE, PUTATIVE-RELATED"/>
    <property type="match status" value="1"/>
</dbReference>